<evidence type="ECO:0000256" key="3">
    <source>
        <dbReference type="ARBA" id="ARBA00022763"/>
    </source>
</evidence>
<keyword evidence="7" id="KW-0511">Multifunctional enzyme</keyword>
<proteinExistence type="inferred from homology"/>
<evidence type="ECO:0000313" key="11">
    <source>
        <dbReference type="EMBL" id="CAH3118041.1"/>
    </source>
</evidence>
<sequence length="319" mass="36352">MATVWRKLLVNKPGVRLDLTLQSGQSFRWKETAPGEWTSVICGFVWILKQLEQGEILYRVYKSSNGPHSSRGKRVLEEVQISSESEKDKGSKLYESILRDYFQVDDVDVEILFDQWKTSDPHFAKVSDGFRGVRVLRQDPVENLFSFICSSNNNIPRISGMVEKLCQAYGQKLGELHGVTYYTFPCLKALTGAKVEENLRKMGFGYRAKFISQSACFILKHHDSGWLEKLRSVSYEEAHAALCELPGVGAKVADCVCLMSLDKTEAVPVDTHVWQLTTKHYMPHLQKTKSLTTKMCKEIGDHYRFLFGKYAGWAQSVIF</sequence>
<dbReference type="PANTHER" id="PTHR10242">
    <property type="entry name" value="8-OXOGUANINE DNA GLYCOSYLASE"/>
    <property type="match status" value="1"/>
</dbReference>
<organism evidence="11 12">
    <name type="scientific">Porites lobata</name>
    <dbReference type="NCBI Taxonomy" id="104759"/>
    <lineage>
        <taxon>Eukaryota</taxon>
        <taxon>Metazoa</taxon>
        <taxon>Cnidaria</taxon>
        <taxon>Anthozoa</taxon>
        <taxon>Hexacorallia</taxon>
        <taxon>Scleractinia</taxon>
        <taxon>Fungiina</taxon>
        <taxon>Poritidae</taxon>
        <taxon>Porites</taxon>
    </lineage>
</organism>
<name>A0ABN8NRI1_9CNID</name>
<accession>A0ABN8NRI1</accession>
<dbReference type="Pfam" id="PF00730">
    <property type="entry name" value="HhH-GPD"/>
    <property type="match status" value="1"/>
</dbReference>
<dbReference type="EC" id="4.2.99.18" evidence="2"/>
<dbReference type="InterPro" id="IPR003265">
    <property type="entry name" value="HhH-GPD_domain"/>
</dbReference>
<dbReference type="InterPro" id="IPR023170">
    <property type="entry name" value="HhH_base_excis_C"/>
</dbReference>
<evidence type="ECO:0000256" key="9">
    <source>
        <dbReference type="ARBA" id="ARBA00044632"/>
    </source>
</evidence>
<dbReference type="PANTHER" id="PTHR10242:SF2">
    <property type="entry name" value="N-GLYCOSYLASE_DNA LYASE"/>
    <property type="match status" value="1"/>
</dbReference>
<evidence type="ECO:0000259" key="10">
    <source>
        <dbReference type="SMART" id="SM00478"/>
    </source>
</evidence>
<dbReference type="SUPFAM" id="SSF55945">
    <property type="entry name" value="TATA-box binding protein-like"/>
    <property type="match status" value="1"/>
</dbReference>
<keyword evidence="4" id="KW-0378">Hydrolase</keyword>
<dbReference type="InterPro" id="IPR012904">
    <property type="entry name" value="OGG_N"/>
</dbReference>
<dbReference type="EMBL" id="CALNXK010000031">
    <property type="protein sequence ID" value="CAH3118041.1"/>
    <property type="molecule type" value="Genomic_DNA"/>
</dbReference>
<evidence type="ECO:0000313" key="12">
    <source>
        <dbReference type="Proteomes" id="UP001159405"/>
    </source>
</evidence>
<evidence type="ECO:0000256" key="4">
    <source>
        <dbReference type="ARBA" id="ARBA00022801"/>
    </source>
</evidence>
<dbReference type="Gene3D" id="1.10.340.30">
    <property type="entry name" value="Hypothetical protein, domain 2"/>
    <property type="match status" value="1"/>
</dbReference>
<reference evidence="11 12" key="1">
    <citation type="submission" date="2022-05" db="EMBL/GenBank/DDBJ databases">
        <authorList>
            <consortium name="Genoscope - CEA"/>
            <person name="William W."/>
        </authorList>
    </citation>
    <scope>NUCLEOTIDE SEQUENCE [LARGE SCALE GENOMIC DNA]</scope>
</reference>
<dbReference type="CDD" id="cd00056">
    <property type="entry name" value="ENDO3c"/>
    <property type="match status" value="1"/>
</dbReference>
<keyword evidence="12" id="KW-1185">Reference proteome</keyword>
<gene>
    <name evidence="11" type="ORF">PLOB_00026220</name>
</gene>
<comment type="caution">
    <text evidence="11">The sequence shown here is derived from an EMBL/GenBank/DDBJ whole genome shotgun (WGS) entry which is preliminary data.</text>
</comment>
<comment type="similarity">
    <text evidence="1">Belongs to the type-1 OGG1 family.</text>
</comment>
<evidence type="ECO:0000256" key="7">
    <source>
        <dbReference type="ARBA" id="ARBA00023268"/>
    </source>
</evidence>
<dbReference type="Proteomes" id="UP001159405">
    <property type="component" value="Unassembled WGS sequence"/>
</dbReference>
<feature type="non-terminal residue" evidence="11">
    <location>
        <position position="319"/>
    </location>
</feature>
<evidence type="ECO:0000256" key="2">
    <source>
        <dbReference type="ARBA" id="ARBA00012720"/>
    </source>
</evidence>
<dbReference type="SMART" id="SM00478">
    <property type="entry name" value="ENDO3c"/>
    <property type="match status" value="1"/>
</dbReference>
<dbReference type="Gene3D" id="3.30.310.40">
    <property type="match status" value="1"/>
</dbReference>
<evidence type="ECO:0000256" key="5">
    <source>
        <dbReference type="ARBA" id="ARBA00023204"/>
    </source>
</evidence>
<keyword evidence="8" id="KW-0326">Glycosidase</keyword>
<keyword evidence="6" id="KW-0456">Lyase</keyword>
<keyword evidence="5" id="KW-0234">DNA repair</keyword>
<keyword evidence="3" id="KW-0227">DNA damage</keyword>
<feature type="domain" description="HhH-GPD" evidence="10">
    <location>
        <begin position="149"/>
        <end position="310"/>
    </location>
</feature>
<evidence type="ECO:0000256" key="1">
    <source>
        <dbReference type="ARBA" id="ARBA00010679"/>
    </source>
</evidence>
<evidence type="ECO:0000256" key="8">
    <source>
        <dbReference type="ARBA" id="ARBA00023295"/>
    </source>
</evidence>
<dbReference type="Gene3D" id="1.10.1670.10">
    <property type="entry name" value="Helix-hairpin-Helix base-excision DNA repair enzymes (C-terminal)"/>
    <property type="match status" value="1"/>
</dbReference>
<dbReference type="Pfam" id="PF07934">
    <property type="entry name" value="OGG_N"/>
    <property type="match status" value="1"/>
</dbReference>
<evidence type="ECO:0000256" key="6">
    <source>
        <dbReference type="ARBA" id="ARBA00023239"/>
    </source>
</evidence>
<dbReference type="SUPFAM" id="SSF48150">
    <property type="entry name" value="DNA-glycosylase"/>
    <property type="match status" value="1"/>
</dbReference>
<dbReference type="InterPro" id="IPR052054">
    <property type="entry name" value="Oxidative_DNA_repair_enzyme"/>
</dbReference>
<comment type="catalytic activity">
    <reaction evidence="9">
        <text>2'-deoxyribonucleotide-(2'-deoxyribose 5'-phosphate)-2'-deoxyribonucleotide-DNA = a 3'-end 2'-deoxyribonucleotide-(2,3-dehydro-2,3-deoxyribose 5'-phosphate)-DNA + a 5'-end 5'-phospho-2'-deoxyribonucleoside-DNA + H(+)</text>
        <dbReference type="Rhea" id="RHEA:66592"/>
        <dbReference type="Rhea" id="RHEA-COMP:13180"/>
        <dbReference type="Rhea" id="RHEA-COMP:16897"/>
        <dbReference type="Rhea" id="RHEA-COMP:17067"/>
        <dbReference type="ChEBI" id="CHEBI:15378"/>
        <dbReference type="ChEBI" id="CHEBI:136412"/>
        <dbReference type="ChEBI" id="CHEBI:157695"/>
        <dbReference type="ChEBI" id="CHEBI:167181"/>
        <dbReference type="EC" id="4.2.99.18"/>
    </reaction>
</comment>
<protein>
    <recommendedName>
        <fullName evidence="2">DNA-(apurinic or apyrimidinic site) lyase</fullName>
        <ecNumber evidence="2">4.2.99.18</ecNumber>
    </recommendedName>
</protein>
<dbReference type="InterPro" id="IPR011257">
    <property type="entry name" value="DNA_glycosylase"/>
</dbReference>